<keyword evidence="14 16" id="KW-0961">Cell wall biogenesis/degradation</keyword>
<evidence type="ECO:0000313" key="19">
    <source>
        <dbReference type="Proteomes" id="UP001205748"/>
    </source>
</evidence>
<dbReference type="SUPFAM" id="SSF56194">
    <property type="entry name" value="Uridine diphospho-N-Acetylenolpyruvylglucosamine reductase, MurB, C-terminal domain"/>
    <property type="match status" value="1"/>
</dbReference>
<dbReference type="InterPro" id="IPR036318">
    <property type="entry name" value="FAD-bd_PCMH-like_sf"/>
</dbReference>
<evidence type="ECO:0000256" key="11">
    <source>
        <dbReference type="ARBA" id="ARBA00022984"/>
    </source>
</evidence>
<name>A0AAE3HFF4_9FIRM</name>
<dbReference type="InterPro" id="IPR006094">
    <property type="entry name" value="Oxid_FAD_bind_N"/>
</dbReference>
<evidence type="ECO:0000256" key="12">
    <source>
        <dbReference type="ARBA" id="ARBA00023002"/>
    </source>
</evidence>
<comment type="function">
    <text evidence="2 16">Cell wall formation.</text>
</comment>
<evidence type="ECO:0000256" key="10">
    <source>
        <dbReference type="ARBA" id="ARBA00022960"/>
    </source>
</evidence>
<dbReference type="AlphaFoldDB" id="A0AAE3HFF4"/>
<evidence type="ECO:0000256" key="14">
    <source>
        <dbReference type="ARBA" id="ARBA00023316"/>
    </source>
</evidence>
<feature type="domain" description="FAD-binding PCMH-type" evidence="17">
    <location>
        <begin position="32"/>
        <end position="198"/>
    </location>
</feature>
<keyword evidence="11 16" id="KW-0573">Peptidoglycan synthesis</keyword>
<evidence type="ECO:0000256" key="8">
    <source>
        <dbReference type="ARBA" id="ARBA00022827"/>
    </source>
</evidence>
<evidence type="ECO:0000313" key="18">
    <source>
        <dbReference type="EMBL" id="MCR1899141.1"/>
    </source>
</evidence>
<dbReference type="GO" id="GO:0051301">
    <property type="term" value="P:cell division"/>
    <property type="evidence" value="ECO:0007669"/>
    <property type="project" value="UniProtKB-KW"/>
</dbReference>
<keyword evidence="19" id="KW-1185">Reference proteome</keyword>
<keyword evidence="13 16" id="KW-0131">Cell cycle</keyword>
<evidence type="ECO:0000256" key="13">
    <source>
        <dbReference type="ARBA" id="ARBA00023306"/>
    </source>
</evidence>
<protein>
    <recommendedName>
        <fullName evidence="16">UDP-N-acetylenolpyruvoylglucosamine reductase</fullName>
        <ecNumber evidence="16">1.3.1.98</ecNumber>
    </recommendedName>
    <alternativeName>
        <fullName evidence="16">UDP-N-acetylmuramate dehydrogenase</fullName>
    </alternativeName>
</protein>
<dbReference type="InterPro" id="IPR011601">
    <property type="entry name" value="MurB_C"/>
</dbReference>
<dbReference type="Gene3D" id="3.90.78.10">
    <property type="entry name" value="UDP-N-acetylenolpyruvoylglucosamine reductase, C-terminal domain"/>
    <property type="match status" value="1"/>
</dbReference>
<dbReference type="Pfam" id="PF02873">
    <property type="entry name" value="MurB_C"/>
    <property type="match status" value="1"/>
</dbReference>
<dbReference type="GO" id="GO:0008360">
    <property type="term" value="P:regulation of cell shape"/>
    <property type="evidence" value="ECO:0007669"/>
    <property type="project" value="UniProtKB-KW"/>
</dbReference>
<proteinExistence type="inferred from homology"/>
<evidence type="ECO:0000256" key="9">
    <source>
        <dbReference type="ARBA" id="ARBA00022857"/>
    </source>
</evidence>
<dbReference type="InterPro" id="IPR016167">
    <property type="entry name" value="FAD-bd_PCMH_sub1"/>
</dbReference>
<feature type="active site" evidence="16">
    <location>
        <position position="177"/>
    </location>
</feature>
<evidence type="ECO:0000256" key="1">
    <source>
        <dbReference type="ARBA" id="ARBA00001974"/>
    </source>
</evidence>
<dbReference type="InterPro" id="IPR036635">
    <property type="entry name" value="MurB_C_sf"/>
</dbReference>
<dbReference type="PANTHER" id="PTHR21071">
    <property type="entry name" value="UDP-N-ACETYLENOLPYRUVOYLGLUCOSAMINE REDUCTASE"/>
    <property type="match status" value="1"/>
</dbReference>
<dbReference type="GO" id="GO:0071949">
    <property type="term" value="F:FAD binding"/>
    <property type="evidence" value="ECO:0007669"/>
    <property type="project" value="InterPro"/>
</dbReference>
<dbReference type="NCBIfam" id="NF010480">
    <property type="entry name" value="PRK13905.1"/>
    <property type="match status" value="1"/>
</dbReference>
<evidence type="ECO:0000256" key="6">
    <source>
        <dbReference type="ARBA" id="ARBA00022618"/>
    </source>
</evidence>
<evidence type="ECO:0000256" key="7">
    <source>
        <dbReference type="ARBA" id="ARBA00022630"/>
    </source>
</evidence>
<dbReference type="Gene3D" id="3.30.465.10">
    <property type="match status" value="1"/>
</dbReference>
<dbReference type="InterPro" id="IPR016169">
    <property type="entry name" value="FAD-bd_PCMH_sub2"/>
</dbReference>
<dbReference type="HAMAP" id="MF_00037">
    <property type="entry name" value="MurB"/>
    <property type="match status" value="1"/>
</dbReference>
<dbReference type="InterPro" id="IPR016166">
    <property type="entry name" value="FAD-bd_PCMH"/>
</dbReference>
<keyword evidence="5 16" id="KW-0963">Cytoplasm</keyword>
<dbReference type="PANTHER" id="PTHR21071:SF4">
    <property type="entry name" value="UDP-N-ACETYLENOLPYRUVOYLGLUCOSAMINE REDUCTASE"/>
    <property type="match status" value="1"/>
</dbReference>
<evidence type="ECO:0000256" key="5">
    <source>
        <dbReference type="ARBA" id="ARBA00022490"/>
    </source>
</evidence>
<comment type="caution">
    <text evidence="18">The sequence shown here is derived from an EMBL/GenBank/DDBJ whole genome shotgun (WGS) entry which is preliminary data.</text>
</comment>
<comment type="subcellular location">
    <subcellularLocation>
        <location evidence="3 16">Cytoplasm</location>
    </subcellularLocation>
</comment>
<evidence type="ECO:0000256" key="16">
    <source>
        <dbReference type="HAMAP-Rule" id="MF_00037"/>
    </source>
</evidence>
<keyword evidence="7 16" id="KW-0285">Flavoprotein</keyword>
<evidence type="ECO:0000256" key="2">
    <source>
        <dbReference type="ARBA" id="ARBA00003921"/>
    </source>
</evidence>
<dbReference type="Pfam" id="PF01565">
    <property type="entry name" value="FAD_binding_4"/>
    <property type="match status" value="1"/>
</dbReference>
<keyword evidence="10 16" id="KW-0133">Cell shape</keyword>
<reference evidence="18" key="1">
    <citation type="submission" date="2022-07" db="EMBL/GenBank/DDBJ databases">
        <title>Enhanced cultured diversity of the mouse gut microbiota enables custom-made synthetic communities.</title>
        <authorList>
            <person name="Afrizal A."/>
        </authorList>
    </citation>
    <scope>NUCLEOTIDE SEQUENCE</scope>
    <source>
        <strain evidence="18">DSM 28593</strain>
    </source>
</reference>
<evidence type="ECO:0000256" key="3">
    <source>
        <dbReference type="ARBA" id="ARBA00004496"/>
    </source>
</evidence>
<dbReference type="RefSeq" id="WP_257531182.1">
    <property type="nucleotide sequence ID" value="NZ_JANKAS010000007.1"/>
</dbReference>
<dbReference type="GO" id="GO:0005829">
    <property type="term" value="C:cytosol"/>
    <property type="evidence" value="ECO:0007669"/>
    <property type="project" value="TreeGrafter"/>
</dbReference>
<dbReference type="EMBL" id="JANKAS010000007">
    <property type="protein sequence ID" value="MCR1899141.1"/>
    <property type="molecule type" value="Genomic_DNA"/>
</dbReference>
<evidence type="ECO:0000259" key="17">
    <source>
        <dbReference type="PROSITE" id="PS51387"/>
    </source>
</evidence>
<evidence type="ECO:0000256" key="4">
    <source>
        <dbReference type="ARBA" id="ARBA00004752"/>
    </source>
</evidence>
<dbReference type="PROSITE" id="PS51387">
    <property type="entry name" value="FAD_PCMH"/>
    <property type="match status" value="1"/>
</dbReference>
<dbReference type="GO" id="GO:0009252">
    <property type="term" value="P:peptidoglycan biosynthetic process"/>
    <property type="evidence" value="ECO:0007669"/>
    <property type="project" value="UniProtKB-UniRule"/>
</dbReference>
<dbReference type="SUPFAM" id="SSF56176">
    <property type="entry name" value="FAD-binding/transporter-associated domain-like"/>
    <property type="match status" value="1"/>
</dbReference>
<keyword evidence="8 16" id="KW-0274">FAD</keyword>
<dbReference type="GO" id="GO:0071555">
    <property type="term" value="P:cell wall organization"/>
    <property type="evidence" value="ECO:0007669"/>
    <property type="project" value="UniProtKB-KW"/>
</dbReference>
<dbReference type="GO" id="GO:0008762">
    <property type="term" value="F:UDP-N-acetylmuramate dehydrogenase activity"/>
    <property type="evidence" value="ECO:0007669"/>
    <property type="project" value="UniProtKB-UniRule"/>
</dbReference>
<comment type="pathway">
    <text evidence="4 16">Cell wall biogenesis; peptidoglycan biosynthesis.</text>
</comment>
<dbReference type="Gene3D" id="3.30.43.10">
    <property type="entry name" value="Uridine Diphospho-n-acetylenolpyruvylglucosamine Reductase, domain 2"/>
    <property type="match status" value="1"/>
</dbReference>
<feature type="active site" evidence="16">
    <location>
        <position position="297"/>
    </location>
</feature>
<comment type="cofactor">
    <cofactor evidence="1 16">
        <name>FAD</name>
        <dbReference type="ChEBI" id="CHEBI:57692"/>
    </cofactor>
</comment>
<sequence length="304" mass="33525">MDKNGVYKLLLDRIAPERILRDEPMKKHTSFKIGGPADFLILPQGVEEIKEIVQLCKEEKVPFFIMGNGSNLLVRDKGMRGIVVKIAKNFSHVEIQGEKVTAHSGILLSRLAKMLLREELAGFEFASGIPGTLGGAVTMNAGAYDGEMKDVLEKIEVMDKEGNVFELQGEEMALGYRQSAVQNMDLIVLTATMKLKKGKYQDIKAKMDDLDYRRKSKQPLEWPSAGSTFKRPTGYYAGKLVQDVGLKGFSMGRAQVSELHSGFVINKGDASAAEVLSLIGHIQGKVKDKFGVDLCTEVKIIGEE</sequence>
<dbReference type="InterPro" id="IPR003170">
    <property type="entry name" value="MurB"/>
</dbReference>
<keyword evidence="6 16" id="KW-0132">Cell division</keyword>
<dbReference type="Proteomes" id="UP001205748">
    <property type="component" value="Unassembled WGS sequence"/>
</dbReference>
<gene>
    <name evidence="16 18" type="primary">murB</name>
    <name evidence="18" type="ORF">NSA47_09110</name>
</gene>
<feature type="active site" description="Proton donor" evidence="16">
    <location>
        <position position="227"/>
    </location>
</feature>
<accession>A0AAE3HFF4</accession>
<dbReference type="NCBIfam" id="TIGR00179">
    <property type="entry name" value="murB"/>
    <property type="match status" value="1"/>
</dbReference>
<comment type="similarity">
    <text evidence="16">Belongs to the MurB family.</text>
</comment>
<keyword evidence="9 16" id="KW-0521">NADP</keyword>
<keyword evidence="12 16" id="KW-0560">Oxidoreductase</keyword>
<dbReference type="EC" id="1.3.1.98" evidence="16"/>
<evidence type="ECO:0000256" key="15">
    <source>
        <dbReference type="ARBA" id="ARBA00048914"/>
    </source>
</evidence>
<comment type="catalytic activity">
    <reaction evidence="15 16">
        <text>UDP-N-acetyl-alpha-D-muramate + NADP(+) = UDP-N-acetyl-3-O-(1-carboxyvinyl)-alpha-D-glucosamine + NADPH + H(+)</text>
        <dbReference type="Rhea" id="RHEA:12248"/>
        <dbReference type="ChEBI" id="CHEBI:15378"/>
        <dbReference type="ChEBI" id="CHEBI:57783"/>
        <dbReference type="ChEBI" id="CHEBI:58349"/>
        <dbReference type="ChEBI" id="CHEBI:68483"/>
        <dbReference type="ChEBI" id="CHEBI:70757"/>
        <dbReference type="EC" id="1.3.1.98"/>
    </reaction>
</comment>
<organism evidence="18 19">
    <name type="scientific">Irregularibacter muris</name>
    <dbReference type="NCBI Taxonomy" id="1796619"/>
    <lineage>
        <taxon>Bacteria</taxon>
        <taxon>Bacillati</taxon>
        <taxon>Bacillota</taxon>
        <taxon>Clostridia</taxon>
        <taxon>Eubacteriales</taxon>
        <taxon>Eubacteriaceae</taxon>
        <taxon>Irregularibacter</taxon>
    </lineage>
</organism>